<feature type="compositionally biased region" description="Polar residues" evidence="1">
    <location>
        <begin position="56"/>
        <end position="75"/>
    </location>
</feature>
<feature type="compositionally biased region" description="Low complexity" evidence="1">
    <location>
        <begin position="76"/>
        <end position="88"/>
    </location>
</feature>
<evidence type="ECO:0000313" key="3">
    <source>
        <dbReference type="Proteomes" id="UP000076532"/>
    </source>
</evidence>
<proteinExistence type="predicted"/>
<dbReference type="AlphaFoldDB" id="A0A165WTE4"/>
<evidence type="ECO:0000313" key="2">
    <source>
        <dbReference type="EMBL" id="KZP07896.1"/>
    </source>
</evidence>
<sequence length="88" mass="9029">MGREGTGRDPDNLTSFDALNIPRVARSSPVLSRATTNAHVVPEGGAPMGNIANTHVAAQSGNGHTPTQQVFPSAETQTISTSTSTSTP</sequence>
<evidence type="ECO:0000256" key="1">
    <source>
        <dbReference type="SAM" id="MobiDB-lite"/>
    </source>
</evidence>
<dbReference type="EMBL" id="KV417737">
    <property type="protein sequence ID" value="KZP07896.1"/>
    <property type="molecule type" value="Genomic_DNA"/>
</dbReference>
<feature type="non-terminal residue" evidence="2">
    <location>
        <position position="88"/>
    </location>
</feature>
<feature type="region of interest" description="Disordered" evidence="1">
    <location>
        <begin position="56"/>
        <end position="88"/>
    </location>
</feature>
<keyword evidence="3" id="KW-1185">Reference proteome</keyword>
<name>A0A165WTE4_9AGAM</name>
<reference evidence="2 3" key="1">
    <citation type="journal article" date="2016" name="Mol. Biol. Evol.">
        <title>Comparative Genomics of Early-Diverging Mushroom-Forming Fungi Provides Insights into the Origins of Lignocellulose Decay Capabilities.</title>
        <authorList>
            <person name="Nagy L.G."/>
            <person name="Riley R."/>
            <person name="Tritt A."/>
            <person name="Adam C."/>
            <person name="Daum C."/>
            <person name="Floudas D."/>
            <person name="Sun H."/>
            <person name="Yadav J.S."/>
            <person name="Pangilinan J."/>
            <person name="Larsson K.H."/>
            <person name="Matsuura K."/>
            <person name="Barry K."/>
            <person name="Labutti K."/>
            <person name="Kuo R."/>
            <person name="Ohm R.A."/>
            <person name="Bhattacharya S.S."/>
            <person name="Shirouzu T."/>
            <person name="Yoshinaga Y."/>
            <person name="Martin F.M."/>
            <person name="Grigoriev I.V."/>
            <person name="Hibbett D.S."/>
        </authorList>
    </citation>
    <scope>NUCLEOTIDE SEQUENCE [LARGE SCALE GENOMIC DNA]</scope>
    <source>
        <strain evidence="2 3">CBS 109695</strain>
    </source>
</reference>
<dbReference type="Proteomes" id="UP000076532">
    <property type="component" value="Unassembled WGS sequence"/>
</dbReference>
<accession>A0A165WTE4</accession>
<organism evidence="2 3">
    <name type="scientific">Athelia psychrophila</name>
    <dbReference type="NCBI Taxonomy" id="1759441"/>
    <lineage>
        <taxon>Eukaryota</taxon>
        <taxon>Fungi</taxon>
        <taxon>Dikarya</taxon>
        <taxon>Basidiomycota</taxon>
        <taxon>Agaricomycotina</taxon>
        <taxon>Agaricomycetes</taxon>
        <taxon>Agaricomycetidae</taxon>
        <taxon>Atheliales</taxon>
        <taxon>Atheliaceae</taxon>
        <taxon>Athelia</taxon>
    </lineage>
</organism>
<protein>
    <submittedName>
        <fullName evidence="2">Uncharacterized protein</fullName>
    </submittedName>
</protein>
<gene>
    <name evidence="2" type="ORF">FIBSPDRAFT_875012</name>
</gene>